<dbReference type="GO" id="GO:0006400">
    <property type="term" value="P:tRNA modification"/>
    <property type="evidence" value="ECO:0007669"/>
    <property type="project" value="TreeGrafter"/>
</dbReference>
<comment type="catalytic activity">
    <reaction evidence="5 6">
        <text>queuosine 5'-phosphate + H2O = queuine + D-ribose 5-phosphate</text>
        <dbReference type="Rhea" id="RHEA:75387"/>
        <dbReference type="ChEBI" id="CHEBI:15377"/>
        <dbReference type="ChEBI" id="CHEBI:17433"/>
        <dbReference type="ChEBI" id="CHEBI:78346"/>
        <dbReference type="ChEBI" id="CHEBI:194371"/>
    </reaction>
    <physiologicalReaction direction="left-to-right" evidence="5 6">
        <dbReference type="Rhea" id="RHEA:75388"/>
    </physiologicalReaction>
</comment>
<evidence type="ECO:0000313" key="8">
    <source>
        <dbReference type="Proteomes" id="UP000030665"/>
    </source>
</evidence>
<name>A0A077ZMX2_TRITR</name>
<reference evidence="7" key="2">
    <citation type="submission" date="2014-03" db="EMBL/GenBank/DDBJ databases">
        <title>The whipworm genome and dual-species transcriptomics of an intimate host-pathogen interaction.</title>
        <authorList>
            <person name="Foth B.J."/>
            <person name="Tsai I.J."/>
            <person name="Reid A.J."/>
            <person name="Bancroft A.J."/>
            <person name="Nichol S."/>
            <person name="Tracey A."/>
            <person name="Holroyd N."/>
            <person name="Cotton J.A."/>
            <person name="Stanley E.J."/>
            <person name="Zarowiecki M."/>
            <person name="Liu J.Z."/>
            <person name="Huckvale T."/>
            <person name="Cooper P.J."/>
            <person name="Grencis R.K."/>
            <person name="Berriman M."/>
        </authorList>
    </citation>
    <scope>NUCLEOTIDE SEQUENCE [LARGE SCALE GENOMIC DNA]</scope>
</reference>
<dbReference type="PANTHER" id="PTHR21314:SF0">
    <property type="entry name" value="QUEUOSINE 5'-PHOSPHATE N-GLYCOSYLASE_HYDROLASE"/>
    <property type="match status" value="1"/>
</dbReference>
<dbReference type="EMBL" id="HG806859">
    <property type="protein sequence ID" value="CDW60055.1"/>
    <property type="molecule type" value="Genomic_DNA"/>
</dbReference>
<accession>A0A077ZMX2</accession>
<gene>
    <name evidence="7" type="ORF">TTRE_0000840401</name>
</gene>
<dbReference type="PANTHER" id="PTHR21314">
    <property type="entry name" value="QUEUOSINE 5'-PHOSPHATE N-GLYCOSYLASE_HYDROLASE-RELATED"/>
    <property type="match status" value="1"/>
</dbReference>
<evidence type="ECO:0000256" key="2">
    <source>
        <dbReference type="ARBA" id="ARBA00035119"/>
    </source>
</evidence>
<evidence type="ECO:0000256" key="4">
    <source>
        <dbReference type="ARBA" id="ARBA00035393"/>
    </source>
</evidence>
<dbReference type="AlphaFoldDB" id="A0A077ZMX2"/>
<comment type="function">
    <text evidence="6">Catalyzes the hydrolysis of queuosine 5'-phosphate, releasing the nucleobase queuine (q). Is required for salvage of queuine from exogenous queuosine (Q) that is imported and then converted to queuosine 5'-phosphate intracellularly.</text>
</comment>
<comment type="similarity">
    <text evidence="2 6">Belongs to the QNG1 protein family.</text>
</comment>
<proteinExistence type="inferred from homology"/>
<dbReference type="GO" id="GO:0016787">
    <property type="term" value="F:hydrolase activity"/>
    <property type="evidence" value="ECO:0007669"/>
    <property type="project" value="UniProtKB-KW"/>
</dbReference>
<evidence type="ECO:0000256" key="6">
    <source>
        <dbReference type="RuleBase" id="RU365002"/>
    </source>
</evidence>
<dbReference type="Pfam" id="PF10343">
    <property type="entry name" value="Q_salvage"/>
    <property type="match status" value="1"/>
</dbReference>
<keyword evidence="1 6" id="KW-0378">Hydrolase</keyword>
<protein>
    <recommendedName>
        <fullName evidence="3 6">Queuosine 5'-phosphate N-glycosylase/hydrolase</fullName>
        <ecNumber evidence="6">3.2.2.-</ecNumber>
    </recommendedName>
    <alternativeName>
        <fullName evidence="4 6">Queuosine-nucleotide N-glycosylase/hydrolase</fullName>
    </alternativeName>
</protein>
<evidence type="ECO:0000256" key="3">
    <source>
        <dbReference type="ARBA" id="ARBA00035306"/>
    </source>
</evidence>
<evidence type="ECO:0000256" key="5">
    <source>
        <dbReference type="ARBA" id="ARBA00048204"/>
    </source>
</evidence>
<sequence length="303" mass="35564">MARIARNYKKWDCDYLTNNGILDPECSTWIVAEAARHAELCMHKFDAVADKLVSKFKQGWLRDDPRKPFGLPLHVFNDVELPLRQSLNRWFIVCSMSFSFWRPFLPGIRKYYIKDPHGHSWKGAKALMVCFNDLLRCGCALNAMAWSIMPFSVFRFIIRSRNCAEPPMMEERWNCMREVSTVLLEKFDGEFYNCVLKSESDPLKLLSLVLENFPCYRDHTEYVGHKSYLFHFGEPEEVEMRALANKCLEILTSLVNDRLRSEGSEASLTRMDIDYMIDRDRIESITAKHFGTVYFPKLRSIFY</sequence>
<dbReference type="EC" id="3.2.2.-" evidence="6"/>
<evidence type="ECO:0000256" key="1">
    <source>
        <dbReference type="ARBA" id="ARBA00022801"/>
    </source>
</evidence>
<reference evidence="7" key="1">
    <citation type="submission" date="2014-01" db="EMBL/GenBank/DDBJ databases">
        <authorList>
            <person name="Aslett M."/>
        </authorList>
    </citation>
    <scope>NUCLEOTIDE SEQUENCE</scope>
</reference>
<organism evidence="7 8">
    <name type="scientific">Trichuris trichiura</name>
    <name type="common">Whipworm</name>
    <name type="synonym">Trichocephalus trichiurus</name>
    <dbReference type="NCBI Taxonomy" id="36087"/>
    <lineage>
        <taxon>Eukaryota</taxon>
        <taxon>Metazoa</taxon>
        <taxon>Ecdysozoa</taxon>
        <taxon>Nematoda</taxon>
        <taxon>Enoplea</taxon>
        <taxon>Dorylaimia</taxon>
        <taxon>Trichinellida</taxon>
        <taxon>Trichuridae</taxon>
        <taxon>Trichuris</taxon>
    </lineage>
</organism>
<dbReference type="OrthoDB" id="416777at2759"/>
<dbReference type="InterPro" id="IPR019438">
    <property type="entry name" value="Q_salvage"/>
</dbReference>
<keyword evidence="8" id="KW-1185">Reference proteome</keyword>
<dbReference type="Proteomes" id="UP000030665">
    <property type="component" value="Unassembled WGS sequence"/>
</dbReference>
<evidence type="ECO:0000313" key="7">
    <source>
        <dbReference type="EMBL" id="CDW60055.1"/>
    </source>
</evidence>